<gene>
    <name evidence="1" type="primary">TPHA0A03190</name>
    <name evidence="1" type="ordered locus">TPHA_0A03190</name>
</gene>
<organism evidence="1 2">
    <name type="scientific">Tetrapisispora phaffii (strain ATCC 24235 / CBS 4417 / NBRC 1672 / NRRL Y-8282 / UCD 70-5)</name>
    <name type="common">Yeast</name>
    <name type="synonym">Fabospora phaffii</name>
    <dbReference type="NCBI Taxonomy" id="1071381"/>
    <lineage>
        <taxon>Eukaryota</taxon>
        <taxon>Fungi</taxon>
        <taxon>Dikarya</taxon>
        <taxon>Ascomycota</taxon>
        <taxon>Saccharomycotina</taxon>
        <taxon>Saccharomycetes</taxon>
        <taxon>Saccharomycetales</taxon>
        <taxon>Saccharomycetaceae</taxon>
        <taxon>Tetrapisispora</taxon>
    </lineage>
</organism>
<dbReference type="AlphaFoldDB" id="G8BNB7"/>
<evidence type="ECO:0000313" key="2">
    <source>
        <dbReference type="Proteomes" id="UP000005666"/>
    </source>
</evidence>
<dbReference type="OrthoDB" id="4062164at2759"/>
<dbReference type="RefSeq" id="XP_003683829.1">
    <property type="nucleotide sequence ID" value="XM_003683781.1"/>
</dbReference>
<sequence>MTSCENNSYPIIQHVQDSFPEQSLPASRRYYNGDADILSVRDLIKYDQDRRLSLPGTLKNKDQKRKIKEDLLRNNNVNKSSMSEEKFKLSMEQKMMKWKPTVSNNCSINGSVMYIEGTHPYQFDTPLVELETLNRKSLSESSKNNTKMQKDKKKRGFSISGATDITDTTFTNTTILANSNSETRTKMNNNIFESHEYRTNHINDLETPYGLVYSENKKDKKIDKSIDMTELKNIYQNTYGIKLPEDYLESLNYYHRNQNNMHTNTKQNNVKKKKEENNWFTSCFSKTFPNCL</sequence>
<dbReference type="Proteomes" id="UP000005666">
    <property type="component" value="Chromosome 1"/>
</dbReference>
<dbReference type="GeneID" id="11532511"/>
<name>G8BNB7_TETPH</name>
<evidence type="ECO:0000313" key="1">
    <source>
        <dbReference type="EMBL" id="CCE61395.1"/>
    </source>
</evidence>
<protein>
    <submittedName>
        <fullName evidence="1">Uncharacterized protein</fullName>
    </submittedName>
</protein>
<dbReference type="KEGG" id="tpf:TPHA_0A03190"/>
<accession>G8BNB7</accession>
<reference evidence="1 2" key="1">
    <citation type="journal article" date="2011" name="Proc. Natl. Acad. Sci. U.S.A.">
        <title>Evolutionary erosion of yeast sex chromosomes by mating-type switching accidents.</title>
        <authorList>
            <person name="Gordon J.L."/>
            <person name="Armisen D."/>
            <person name="Proux-Wera E."/>
            <person name="Oheigeartaigh S.S."/>
            <person name="Byrne K.P."/>
            <person name="Wolfe K.H."/>
        </authorList>
    </citation>
    <scope>NUCLEOTIDE SEQUENCE [LARGE SCALE GENOMIC DNA]</scope>
    <source>
        <strain evidence="2">ATCC 24235 / CBS 4417 / NBRC 1672 / NRRL Y-8282 / UCD 70-5</strain>
    </source>
</reference>
<dbReference type="HOGENOM" id="CLU_1185830_0_0_1"/>
<proteinExistence type="predicted"/>
<dbReference type="EMBL" id="HE612856">
    <property type="protein sequence ID" value="CCE61395.1"/>
    <property type="molecule type" value="Genomic_DNA"/>
</dbReference>
<keyword evidence="2" id="KW-1185">Reference proteome</keyword>